<organism evidence="2 3">
    <name type="scientific">Mucilaginibacter phyllosphaerae</name>
    <dbReference type="NCBI Taxonomy" id="1812349"/>
    <lineage>
        <taxon>Bacteria</taxon>
        <taxon>Pseudomonadati</taxon>
        <taxon>Bacteroidota</taxon>
        <taxon>Sphingobacteriia</taxon>
        <taxon>Sphingobacteriales</taxon>
        <taxon>Sphingobacteriaceae</taxon>
        <taxon>Mucilaginibacter</taxon>
    </lineage>
</organism>
<accession>A0A4Y8A5I2</accession>
<reference evidence="1 4" key="3">
    <citation type="submission" date="2020-08" db="EMBL/GenBank/DDBJ databases">
        <title>Genomic Encyclopedia of Type Strains, Phase IV (KMG-IV): sequencing the most valuable type-strain genomes for metagenomic binning, comparative biology and taxonomic classification.</title>
        <authorList>
            <person name="Goeker M."/>
        </authorList>
    </citation>
    <scope>NUCLEOTIDE SEQUENCE [LARGE SCALE GENOMIC DNA]</scope>
    <source>
        <strain evidence="1 4">DSM 100995</strain>
    </source>
</reference>
<reference evidence="2" key="2">
    <citation type="submission" date="2019-03" db="EMBL/GenBank/DDBJ databases">
        <authorList>
            <person name="Yan Y.-Q."/>
            <person name="Du Z.-J."/>
        </authorList>
    </citation>
    <scope>NUCLEOTIDE SEQUENCE</scope>
    <source>
        <strain evidence="2">PP-F2FG21</strain>
    </source>
</reference>
<dbReference type="RefSeq" id="WP_134338144.1">
    <property type="nucleotide sequence ID" value="NZ_BMCZ01000011.1"/>
</dbReference>
<dbReference type="AlphaFoldDB" id="A0A4Y8A5I2"/>
<proteinExistence type="predicted"/>
<evidence type="ECO:0008006" key="5">
    <source>
        <dbReference type="Google" id="ProtNLM"/>
    </source>
</evidence>
<reference evidence="2 3" key="1">
    <citation type="journal article" date="2016" name="Int. J. Syst. Evol. Microbiol.">
        <title>Proposal of Mucilaginibacter phyllosphaerae sp. nov. isolated from the phyllosphere of Galium album.</title>
        <authorList>
            <person name="Aydogan E.L."/>
            <person name="Busse H.J."/>
            <person name="Moser G."/>
            <person name="Muller C."/>
            <person name="Kampfer P."/>
            <person name="Glaeser S.P."/>
        </authorList>
    </citation>
    <scope>NUCLEOTIDE SEQUENCE [LARGE SCALE GENOMIC DNA]</scope>
    <source>
        <strain evidence="2 3">PP-F2FG21</strain>
    </source>
</reference>
<comment type="caution">
    <text evidence="2">The sequence shown here is derived from an EMBL/GenBank/DDBJ whole genome shotgun (WGS) entry which is preliminary data.</text>
</comment>
<protein>
    <recommendedName>
        <fullName evidence="5">ApeA N-terminal domain-containing protein</fullName>
    </recommendedName>
</protein>
<gene>
    <name evidence="2" type="ORF">E2R65_19325</name>
    <name evidence="1" type="ORF">GGR35_002126</name>
</gene>
<evidence type="ECO:0000313" key="3">
    <source>
        <dbReference type="Proteomes" id="UP000297248"/>
    </source>
</evidence>
<sequence>MEEHYWKSIEAETDMINNLRAVHQGNAVLNGHPCQAELDWAGDRPTIKISRIFNSELDDCVFNLKTATMDLVVEGMITGQQNTVNVVEGWSNRHSSGKVQRIKSAAWPEDAIGLYRTYYHLASNRLLYDYFGIKEAVHFTANEVEYRLTCHDAFLIVEALEPVAYPVYAEQVYNIMVALGFVTGIFIQDHNYTFCVNEQAALQFLYRKLRQGSDSMYHALTWNAYGYQHLLGRSSAEAIAKSEILKPLDAASFGRLAELTNNHHAIQYALVLFNEANSNKLSLLIKNSCFYTVLEVLRKFFHHVFEANMPKGYSNLGNIPKFKVVFGQLAEVTTIEEIMLKRRNSILHGEVEDLEGHEMIDLMQMQISLIYKLMMSYVGFDGYVIDHWALRNNQPSHAFVKVVPLS</sequence>
<keyword evidence="4" id="KW-1185">Reference proteome</keyword>
<name>A0A4Y8A5I2_9SPHI</name>
<evidence type="ECO:0000313" key="1">
    <source>
        <dbReference type="EMBL" id="MBB3969523.1"/>
    </source>
</evidence>
<dbReference type="EMBL" id="SNQG01000009">
    <property type="protein sequence ID" value="TEW63620.1"/>
    <property type="molecule type" value="Genomic_DNA"/>
</dbReference>
<evidence type="ECO:0000313" key="2">
    <source>
        <dbReference type="EMBL" id="TEW63620.1"/>
    </source>
</evidence>
<dbReference type="EMBL" id="JACIEG010000003">
    <property type="protein sequence ID" value="MBB3969523.1"/>
    <property type="molecule type" value="Genomic_DNA"/>
</dbReference>
<dbReference type="Proteomes" id="UP000583101">
    <property type="component" value="Unassembled WGS sequence"/>
</dbReference>
<evidence type="ECO:0000313" key="4">
    <source>
        <dbReference type="Proteomes" id="UP000583101"/>
    </source>
</evidence>
<dbReference type="Proteomes" id="UP000297248">
    <property type="component" value="Unassembled WGS sequence"/>
</dbReference>